<keyword evidence="6" id="KW-0479">Metal-binding</keyword>
<evidence type="ECO:0000256" key="8">
    <source>
        <dbReference type="ARBA" id="ARBA00022964"/>
    </source>
</evidence>
<feature type="signal peptide" evidence="16">
    <location>
        <begin position="1"/>
        <end position="23"/>
    </location>
</feature>
<name>A0A7J0E998_9ERIC</name>
<evidence type="ECO:0000256" key="14">
    <source>
        <dbReference type="ARBA" id="ARBA00049169"/>
    </source>
</evidence>
<dbReference type="PANTHER" id="PTHR10869:SF238">
    <property type="entry name" value="PROLYL 4-HYDROXYLASE 6-RELATED"/>
    <property type="match status" value="1"/>
</dbReference>
<evidence type="ECO:0000256" key="5">
    <source>
        <dbReference type="ARBA" id="ARBA00022692"/>
    </source>
</evidence>
<keyword evidence="11" id="KW-0560">Oxidoreductase</keyword>
<dbReference type="Proteomes" id="UP000585474">
    <property type="component" value="Unassembled WGS sequence"/>
</dbReference>
<gene>
    <name evidence="19" type="ORF">Acr_02g0012780</name>
</gene>
<protein>
    <recommendedName>
        <fullName evidence="4">procollagen-proline 4-dioxygenase</fullName>
        <ecNumber evidence="4">1.14.11.2</ecNumber>
    </recommendedName>
</protein>
<dbReference type="InterPro" id="IPR003582">
    <property type="entry name" value="ShKT_dom"/>
</dbReference>
<comment type="subcellular location">
    <subcellularLocation>
        <location evidence="2">Endoplasmic reticulum membrane</location>
        <topology evidence="2">Single-pass type II membrane protein</topology>
    </subcellularLocation>
</comment>
<evidence type="ECO:0000256" key="1">
    <source>
        <dbReference type="ARBA" id="ARBA00001961"/>
    </source>
</evidence>
<feature type="region of interest" description="Disordered" evidence="15">
    <location>
        <begin position="410"/>
        <end position="441"/>
    </location>
</feature>
<evidence type="ECO:0000256" key="4">
    <source>
        <dbReference type="ARBA" id="ARBA00012269"/>
    </source>
</evidence>
<dbReference type="Gene3D" id="2.60.120.620">
    <property type="entry name" value="q2cbj1_9rhob like domain"/>
    <property type="match status" value="2"/>
</dbReference>
<reference evidence="19 20" key="1">
    <citation type="submission" date="2019-07" db="EMBL/GenBank/DDBJ databases">
        <title>De Novo Assembly of kiwifruit Actinidia rufa.</title>
        <authorList>
            <person name="Sugita-Konishi S."/>
            <person name="Sato K."/>
            <person name="Mori E."/>
            <person name="Abe Y."/>
            <person name="Kisaki G."/>
            <person name="Hamano K."/>
            <person name="Suezawa K."/>
            <person name="Otani M."/>
            <person name="Fukuda T."/>
            <person name="Manabe T."/>
            <person name="Gomi K."/>
            <person name="Tabuchi M."/>
            <person name="Akimitsu K."/>
            <person name="Kataoka I."/>
        </authorList>
    </citation>
    <scope>NUCLEOTIDE SEQUENCE [LARGE SCALE GENOMIC DNA]</scope>
    <source>
        <strain evidence="20">cv. Fuchu</strain>
    </source>
</reference>
<keyword evidence="9" id="KW-0735">Signal-anchor</keyword>
<keyword evidence="13" id="KW-0472">Membrane</keyword>
<keyword evidence="12" id="KW-0408">Iron</keyword>
<evidence type="ECO:0000256" key="15">
    <source>
        <dbReference type="SAM" id="MobiDB-lite"/>
    </source>
</evidence>
<evidence type="ECO:0000259" key="17">
    <source>
        <dbReference type="SMART" id="SM00254"/>
    </source>
</evidence>
<evidence type="ECO:0000256" key="7">
    <source>
        <dbReference type="ARBA" id="ARBA00022824"/>
    </source>
</evidence>
<evidence type="ECO:0000256" key="6">
    <source>
        <dbReference type="ARBA" id="ARBA00022723"/>
    </source>
</evidence>
<evidence type="ECO:0000256" key="12">
    <source>
        <dbReference type="ARBA" id="ARBA00023004"/>
    </source>
</evidence>
<evidence type="ECO:0000259" key="18">
    <source>
        <dbReference type="SMART" id="SM00702"/>
    </source>
</evidence>
<accession>A0A7J0E998</accession>
<dbReference type="PANTHER" id="PTHR10869">
    <property type="entry name" value="PROLYL 4-HYDROXYLASE ALPHA SUBUNIT"/>
    <property type="match status" value="1"/>
</dbReference>
<dbReference type="InterPro" id="IPR044862">
    <property type="entry name" value="Pro_4_hyd_alph_FE2OG_OXY"/>
</dbReference>
<dbReference type="GO" id="GO:0005506">
    <property type="term" value="F:iron ion binding"/>
    <property type="evidence" value="ECO:0007669"/>
    <property type="project" value="InterPro"/>
</dbReference>
<keyword evidence="7" id="KW-0256">Endoplasmic reticulum</keyword>
<evidence type="ECO:0000256" key="2">
    <source>
        <dbReference type="ARBA" id="ARBA00004648"/>
    </source>
</evidence>
<dbReference type="GO" id="GO:0004656">
    <property type="term" value="F:procollagen-proline 4-dioxygenase activity"/>
    <property type="evidence" value="ECO:0007669"/>
    <property type="project" value="UniProtKB-EC"/>
</dbReference>
<sequence length="458" mass="50801">MDSRVFLAISLCFLSLFPDLAHSAVRFPGWLRDKKTQGSVLRLPTGASYAHFDPTRVTQISWHPRAFIYKGFLTDEECDHLIRLAKDKLEKSMVADNESGKSIASEVRTSSGMFLKKAQVSKHGLAESIDSLEEEGEPRARGSLLQSPSGGFWGLAPGPGLETCCISVMVWSEAAIMLIFLPLRLLKVKVTGQRWDKPLQTFCHKIPVILCEDHGVTGRLMSGARILEDEVVAGIESRLASWTFLPEENGEAMQILHYEHGEKYEPHFDYFHDKANQELGGHRVATVLMYLSDVKRGGETIFPNSEAKDTQPKEDNWSDCAKNGYAAKPGNKDCTDDDAHCAQWAANGECKRNPVYMVGSEESLGYCRKSCKGSSGRIWDNHLQLEELKPGGLHATMAFEKAQQVDLQDKGVPYQQPPPSGSENRVRSLDSPPPSRSESKAPKCAFSAIFRLCVRSPA</sequence>
<comment type="cofactor">
    <cofactor evidence="1">
        <name>L-ascorbate</name>
        <dbReference type="ChEBI" id="CHEBI:38290"/>
    </cofactor>
</comment>
<dbReference type="Pfam" id="PF13640">
    <property type="entry name" value="2OG-FeII_Oxy_3"/>
    <property type="match status" value="1"/>
</dbReference>
<feature type="domain" description="Prolyl 4-hydroxylase alpha subunit" evidence="18">
    <location>
        <begin position="64"/>
        <end position="351"/>
    </location>
</feature>
<comment type="similarity">
    <text evidence="3">Belongs to the P4HA family.</text>
</comment>
<dbReference type="SMART" id="SM00702">
    <property type="entry name" value="P4Hc"/>
    <property type="match status" value="1"/>
</dbReference>
<evidence type="ECO:0000313" key="19">
    <source>
        <dbReference type="EMBL" id="GFY83038.1"/>
    </source>
</evidence>
<dbReference type="EC" id="1.14.11.2" evidence="4"/>
<feature type="domain" description="ShKT" evidence="17">
    <location>
        <begin position="333"/>
        <end position="372"/>
    </location>
</feature>
<evidence type="ECO:0000256" key="11">
    <source>
        <dbReference type="ARBA" id="ARBA00023002"/>
    </source>
</evidence>
<dbReference type="SMART" id="SM00254">
    <property type="entry name" value="ShKT"/>
    <property type="match status" value="1"/>
</dbReference>
<evidence type="ECO:0000256" key="3">
    <source>
        <dbReference type="ARBA" id="ARBA00006511"/>
    </source>
</evidence>
<feature type="chain" id="PRO_5029823998" description="procollagen-proline 4-dioxygenase" evidence="16">
    <location>
        <begin position="24"/>
        <end position="458"/>
    </location>
</feature>
<keyword evidence="16" id="KW-0732">Signal</keyword>
<evidence type="ECO:0000256" key="16">
    <source>
        <dbReference type="SAM" id="SignalP"/>
    </source>
</evidence>
<evidence type="ECO:0000256" key="13">
    <source>
        <dbReference type="ARBA" id="ARBA00023136"/>
    </source>
</evidence>
<proteinExistence type="inferred from homology"/>
<dbReference type="GO" id="GO:0005789">
    <property type="term" value="C:endoplasmic reticulum membrane"/>
    <property type="evidence" value="ECO:0007669"/>
    <property type="project" value="UniProtKB-SubCell"/>
</dbReference>
<dbReference type="InterPro" id="IPR006620">
    <property type="entry name" value="Pro_4_hyd_alph"/>
</dbReference>
<dbReference type="OrthoDB" id="420380at2759"/>
<keyword evidence="8" id="KW-0223">Dioxygenase</keyword>
<dbReference type="EMBL" id="BJWL01000002">
    <property type="protein sequence ID" value="GFY83038.1"/>
    <property type="molecule type" value="Genomic_DNA"/>
</dbReference>
<keyword evidence="20" id="KW-1185">Reference proteome</keyword>
<dbReference type="GO" id="GO:0031418">
    <property type="term" value="F:L-ascorbic acid binding"/>
    <property type="evidence" value="ECO:0007669"/>
    <property type="project" value="InterPro"/>
</dbReference>
<organism evidence="19 20">
    <name type="scientific">Actinidia rufa</name>
    <dbReference type="NCBI Taxonomy" id="165716"/>
    <lineage>
        <taxon>Eukaryota</taxon>
        <taxon>Viridiplantae</taxon>
        <taxon>Streptophyta</taxon>
        <taxon>Embryophyta</taxon>
        <taxon>Tracheophyta</taxon>
        <taxon>Spermatophyta</taxon>
        <taxon>Magnoliopsida</taxon>
        <taxon>eudicotyledons</taxon>
        <taxon>Gunneridae</taxon>
        <taxon>Pentapetalae</taxon>
        <taxon>asterids</taxon>
        <taxon>Ericales</taxon>
        <taxon>Actinidiaceae</taxon>
        <taxon>Actinidia</taxon>
    </lineage>
</organism>
<keyword evidence="5" id="KW-0812">Transmembrane</keyword>
<keyword evidence="10" id="KW-1133">Transmembrane helix</keyword>
<dbReference type="AlphaFoldDB" id="A0A7J0E998"/>
<evidence type="ECO:0000256" key="10">
    <source>
        <dbReference type="ARBA" id="ARBA00022989"/>
    </source>
</evidence>
<comment type="caution">
    <text evidence="19">The sequence shown here is derived from an EMBL/GenBank/DDBJ whole genome shotgun (WGS) entry which is preliminary data.</text>
</comment>
<dbReference type="InterPro" id="IPR045054">
    <property type="entry name" value="P4HA-like"/>
</dbReference>
<evidence type="ECO:0000256" key="9">
    <source>
        <dbReference type="ARBA" id="ARBA00022968"/>
    </source>
</evidence>
<evidence type="ECO:0000313" key="20">
    <source>
        <dbReference type="Proteomes" id="UP000585474"/>
    </source>
</evidence>
<comment type="catalytic activity">
    <reaction evidence="14">
        <text>L-prolyl-[collagen] + 2-oxoglutarate + O2 = trans-4-hydroxy-L-prolyl-[collagen] + succinate + CO2</text>
        <dbReference type="Rhea" id="RHEA:18945"/>
        <dbReference type="Rhea" id="RHEA-COMP:11676"/>
        <dbReference type="Rhea" id="RHEA-COMP:11680"/>
        <dbReference type="ChEBI" id="CHEBI:15379"/>
        <dbReference type="ChEBI" id="CHEBI:16526"/>
        <dbReference type="ChEBI" id="CHEBI:16810"/>
        <dbReference type="ChEBI" id="CHEBI:30031"/>
        <dbReference type="ChEBI" id="CHEBI:50342"/>
        <dbReference type="ChEBI" id="CHEBI:61965"/>
        <dbReference type="EC" id="1.14.11.2"/>
    </reaction>
</comment>